<evidence type="ECO:0000256" key="3">
    <source>
        <dbReference type="ARBA" id="ARBA00022452"/>
    </source>
</evidence>
<evidence type="ECO:0000256" key="8">
    <source>
        <dbReference type="SAM" id="Phobius"/>
    </source>
</evidence>
<evidence type="ECO:0000256" key="2">
    <source>
        <dbReference type="ARBA" id="ARBA00008163"/>
    </source>
</evidence>
<keyword evidence="8" id="KW-1133">Transmembrane helix</keyword>
<dbReference type="GO" id="GO:0009279">
    <property type="term" value="C:cell outer membrane"/>
    <property type="evidence" value="ECO:0007669"/>
    <property type="project" value="UniProtKB-SubCell"/>
</dbReference>
<dbReference type="PANTHER" id="PTHR35093">
    <property type="entry name" value="OUTER MEMBRANE PROTEIN NMB0088-RELATED"/>
    <property type="match status" value="1"/>
</dbReference>
<evidence type="ECO:0000256" key="1">
    <source>
        <dbReference type="ARBA" id="ARBA00004571"/>
    </source>
</evidence>
<comment type="subcellular location">
    <subcellularLocation>
        <location evidence="1">Cell outer membrane</location>
        <topology evidence="1">Multi-pass membrane protein</topology>
    </subcellularLocation>
</comment>
<reference evidence="9 10" key="1">
    <citation type="submission" date="2023-10" db="EMBL/GenBank/DDBJ databases">
        <title>Rubellicoccus peritrichatus gen. nov., sp. nov., isolated from an algae of coral reef tank.</title>
        <authorList>
            <person name="Luo J."/>
        </authorList>
    </citation>
    <scope>NUCLEOTIDE SEQUENCE [LARGE SCALE GENOMIC DNA]</scope>
    <source>
        <strain evidence="9 10">CR14</strain>
    </source>
</reference>
<keyword evidence="4 8" id="KW-0812">Transmembrane</keyword>
<dbReference type="GO" id="GO:0015483">
    <property type="term" value="F:long-chain fatty acid transporting porin activity"/>
    <property type="evidence" value="ECO:0007669"/>
    <property type="project" value="TreeGrafter"/>
</dbReference>
<evidence type="ECO:0000256" key="7">
    <source>
        <dbReference type="ARBA" id="ARBA00023237"/>
    </source>
</evidence>
<evidence type="ECO:0000256" key="5">
    <source>
        <dbReference type="ARBA" id="ARBA00022729"/>
    </source>
</evidence>
<dbReference type="EMBL" id="CP136920">
    <property type="protein sequence ID" value="WOO40254.1"/>
    <property type="molecule type" value="Genomic_DNA"/>
</dbReference>
<proteinExistence type="inferred from homology"/>
<dbReference type="InterPro" id="IPR005017">
    <property type="entry name" value="OMPP1/FadL/TodX"/>
</dbReference>
<keyword evidence="5" id="KW-0732">Signal</keyword>
<name>A0AAQ3L976_9BACT</name>
<gene>
    <name evidence="9" type="ORF">RZN69_16670</name>
</gene>
<comment type="similarity">
    <text evidence="2">Belongs to the OmpP1/FadL family.</text>
</comment>
<dbReference type="Gene3D" id="2.40.160.60">
    <property type="entry name" value="Outer membrane protein transport protein (OMPP1/FadL/TodX)"/>
    <property type="match status" value="1"/>
</dbReference>
<sequence>MSTSNNLTELRPYLFSKTLNYCCSFILLAASLGHGAGFFIQEQSVDGMGVAFAGNAADDSNASTVFFNPAGTGEVGDQVAAGANLVLPESRFEDTGSNVSGADPGNIAEIVAIPNFYTTYQLNEDVGLGLALNSPFGVNSNYPGNWAGRYQALRTRLTTINLQPTISWSPNDWLSIGGGVMVLYGDAHISNAVDLPGTLPDGSIDQTSNGWGVGANIGAIVKLASETTFGITYRSAIDLKLTGTADYTGAIPVLPAEQGNSTTLNLPNMVTVGITQQLNDWEVLAGVTWTEWSRFESFDVEFDSSPTVSITQDWKNTWRASIGTRWNFYESFIASLGFAYDESPVPNSVRRSPRFPDSDRYWLTTGLSGRLTESMTFALTYAHIFFVNAPINNTDAQGHQLVGNYDTSANIISAQVAWAF</sequence>
<dbReference type="Pfam" id="PF03349">
    <property type="entry name" value="Toluene_X"/>
    <property type="match status" value="1"/>
</dbReference>
<evidence type="ECO:0000313" key="9">
    <source>
        <dbReference type="EMBL" id="WOO40254.1"/>
    </source>
</evidence>
<dbReference type="RefSeq" id="WP_317832410.1">
    <property type="nucleotide sequence ID" value="NZ_CP136920.1"/>
</dbReference>
<keyword evidence="3" id="KW-1134">Transmembrane beta strand</keyword>
<evidence type="ECO:0000256" key="6">
    <source>
        <dbReference type="ARBA" id="ARBA00023136"/>
    </source>
</evidence>
<dbReference type="PANTHER" id="PTHR35093:SF8">
    <property type="entry name" value="OUTER MEMBRANE PROTEIN NMB0088-RELATED"/>
    <property type="match status" value="1"/>
</dbReference>
<keyword evidence="7" id="KW-0998">Cell outer membrane</keyword>
<dbReference type="SUPFAM" id="SSF56935">
    <property type="entry name" value="Porins"/>
    <property type="match status" value="1"/>
</dbReference>
<dbReference type="Proteomes" id="UP001304300">
    <property type="component" value="Chromosome"/>
</dbReference>
<dbReference type="AlphaFoldDB" id="A0AAQ3L976"/>
<evidence type="ECO:0000313" key="10">
    <source>
        <dbReference type="Proteomes" id="UP001304300"/>
    </source>
</evidence>
<protein>
    <submittedName>
        <fullName evidence="9">Outer membrane protein transport protein</fullName>
    </submittedName>
</protein>
<dbReference type="KEGG" id="puo:RZN69_16670"/>
<accession>A0AAQ3L976</accession>
<organism evidence="9 10">
    <name type="scientific">Rubellicoccus peritrichatus</name>
    <dbReference type="NCBI Taxonomy" id="3080537"/>
    <lineage>
        <taxon>Bacteria</taxon>
        <taxon>Pseudomonadati</taxon>
        <taxon>Verrucomicrobiota</taxon>
        <taxon>Opitutia</taxon>
        <taxon>Puniceicoccales</taxon>
        <taxon>Cerasicoccaceae</taxon>
        <taxon>Rubellicoccus</taxon>
    </lineage>
</organism>
<feature type="transmembrane region" description="Helical" evidence="8">
    <location>
        <begin position="21"/>
        <end position="40"/>
    </location>
</feature>
<keyword evidence="10" id="KW-1185">Reference proteome</keyword>
<keyword evidence="6 8" id="KW-0472">Membrane</keyword>
<evidence type="ECO:0000256" key="4">
    <source>
        <dbReference type="ARBA" id="ARBA00022692"/>
    </source>
</evidence>